<dbReference type="OrthoDB" id="5244399at2"/>
<reference evidence="1 2" key="1">
    <citation type="submission" date="2019-07" db="EMBL/GenBank/DDBJ databases">
        <title>Whole genome shotgun sequence of Cerasibacillus quisquiliarum NBRC 102429.</title>
        <authorList>
            <person name="Hosoyama A."/>
            <person name="Uohara A."/>
            <person name="Ohji S."/>
            <person name="Ichikawa N."/>
        </authorList>
    </citation>
    <scope>NUCLEOTIDE SEQUENCE [LARGE SCALE GENOMIC DNA]</scope>
    <source>
        <strain evidence="1 2">NBRC 102429</strain>
    </source>
</reference>
<proteinExistence type="predicted"/>
<accession>A0A511UY73</accession>
<dbReference type="RefSeq" id="WP_146935657.1">
    <property type="nucleotide sequence ID" value="NZ_BJXW01000008.1"/>
</dbReference>
<evidence type="ECO:0008006" key="3">
    <source>
        <dbReference type="Google" id="ProtNLM"/>
    </source>
</evidence>
<dbReference type="GO" id="GO:0005886">
    <property type="term" value="C:plasma membrane"/>
    <property type="evidence" value="ECO:0007669"/>
    <property type="project" value="TreeGrafter"/>
</dbReference>
<gene>
    <name evidence="1" type="primary">ylqH</name>
    <name evidence="1" type="ORF">CQU01_06510</name>
</gene>
<dbReference type="Proteomes" id="UP000321491">
    <property type="component" value="Unassembled WGS sequence"/>
</dbReference>
<dbReference type="GO" id="GO:0009306">
    <property type="term" value="P:protein secretion"/>
    <property type="evidence" value="ECO:0007669"/>
    <property type="project" value="InterPro"/>
</dbReference>
<name>A0A511UY73_9BACI</name>
<dbReference type="InterPro" id="IPR029025">
    <property type="entry name" value="T3SS_substrate_exporter_C"/>
</dbReference>
<dbReference type="Gene3D" id="3.40.1690.10">
    <property type="entry name" value="secretion proteins EscU"/>
    <property type="match status" value="1"/>
</dbReference>
<keyword evidence="2" id="KW-1185">Reference proteome</keyword>
<dbReference type="PANTHER" id="PTHR30531:SF12">
    <property type="entry name" value="FLAGELLAR BIOSYNTHETIC PROTEIN FLHB"/>
    <property type="match status" value="1"/>
</dbReference>
<dbReference type="AlphaFoldDB" id="A0A511UY73"/>
<dbReference type="Pfam" id="PF01312">
    <property type="entry name" value="Bac_export_2"/>
    <property type="match status" value="1"/>
</dbReference>
<evidence type="ECO:0000313" key="1">
    <source>
        <dbReference type="EMBL" id="GEN30413.1"/>
    </source>
</evidence>
<dbReference type="EMBL" id="BJXW01000008">
    <property type="protein sequence ID" value="GEN30413.1"/>
    <property type="molecule type" value="Genomic_DNA"/>
</dbReference>
<dbReference type="SUPFAM" id="SSF160544">
    <property type="entry name" value="EscU C-terminal domain-like"/>
    <property type="match status" value="1"/>
</dbReference>
<dbReference type="PANTHER" id="PTHR30531">
    <property type="entry name" value="FLAGELLAR BIOSYNTHETIC PROTEIN FLHB"/>
    <property type="match status" value="1"/>
</dbReference>
<dbReference type="InterPro" id="IPR006135">
    <property type="entry name" value="T3SS_substrate_exporter"/>
</dbReference>
<evidence type="ECO:0000313" key="2">
    <source>
        <dbReference type="Proteomes" id="UP000321491"/>
    </source>
</evidence>
<organism evidence="1 2">
    <name type="scientific">Cerasibacillus quisquiliarum</name>
    <dbReference type="NCBI Taxonomy" id="227865"/>
    <lineage>
        <taxon>Bacteria</taxon>
        <taxon>Bacillati</taxon>
        <taxon>Bacillota</taxon>
        <taxon>Bacilli</taxon>
        <taxon>Bacillales</taxon>
        <taxon>Bacillaceae</taxon>
        <taxon>Cerasibacillus</taxon>
    </lineage>
</organism>
<protein>
    <recommendedName>
        <fullName evidence="3">Flagellar biosynthetic protein FlhB</fullName>
    </recommendedName>
</protein>
<sequence>MNQKRKQAAALSYKKEQESAPIVSAKGKGVVADNIIKKAKENNVPIIEDASLVELLSEININETIPPTLYEVVAEVFAFIYQIDDKVKRKKTLNDDF</sequence>
<comment type="caution">
    <text evidence="1">The sequence shown here is derived from an EMBL/GenBank/DDBJ whole genome shotgun (WGS) entry which is preliminary data.</text>
</comment>